<dbReference type="GO" id="GO:0016137">
    <property type="term" value="P:glycoside metabolic process"/>
    <property type="evidence" value="ECO:0007669"/>
    <property type="project" value="UniProtKB-ARBA"/>
</dbReference>
<dbReference type="PANTHER" id="PTHR12993">
    <property type="entry name" value="N-ACETYLGLUCOSAMINYL-PHOSPHATIDYLINOSITOL DE-N-ACETYLASE-RELATED"/>
    <property type="match status" value="1"/>
</dbReference>
<protein>
    <submittedName>
        <fullName evidence="2">Mycothiol S-conjugate amidase</fullName>
    </submittedName>
</protein>
<dbReference type="InterPro" id="IPR024078">
    <property type="entry name" value="LmbE-like_dom_sf"/>
</dbReference>
<proteinExistence type="predicted"/>
<dbReference type="InterPro" id="IPR003737">
    <property type="entry name" value="GlcNAc_PI_deacetylase-related"/>
</dbReference>
<dbReference type="GO" id="GO:0016811">
    <property type="term" value="F:hydrolase activity, acting on carbon-nitrogen (but not peptide) bonds, in linear amides"/>
    <property type="evidence" value="ECO:0007669"/>
    <property type="project" value="TreeGrafter"/>
</dbReference>
<accession>A0A8J3ZYB2</accession>
<dbReference type="SUPFAM" id="SSF102588">
    <property type="entry name" value="LmbE-like"/>
    <property type="match status" value="1"/>
</dbReference>
<dbReference type="PANTHER" id="PTHR12993:SF11">
    <property type="entry name" value="N-ACETYLGLUCOSAMINYL-PHOSPHATIDYLINOSITOL DE-N-ACETYLASE"/>
    <property type="match status" value="1"/>
</dbReference>
<comment type="caution">
    <text evidence="2">The sequence shown here is derived from an EMBL/GenBank/DDBJ whole genome shotgun (WGS) entry which is preliminary data.</text>
</comment>
<keyword evidence="1" id="KW-0862">Zinc</keyword>
<dbReference type="Gene3D" id="3.40.50.10320">
    <property type="entry name" value="LmbE-like"/>
    <property type="match status" value="1"/>
</dbReference>
<keyword evidence="3" id="KW-1185">Reference proteome</keyword>
<sequence>MTDESRPRLTVVVAHPDDETFGCGSLLLHAAAAGATTAVCCATRGEAGEPAPGSGITTEQLPAVRERELRTAAAMLGVSRVDLLGFADSGLAGEAAPRTLAGAPLDEVTERVRAHIEDFRPHVLVTLDAGDGHRDHARVRDAALAAARTARWRVERVYLHCLPQALMRRWLDHVARENPGSPYARADVPGTPDELITTVVDTGAHLAARERAIAVHASQVSPYEGLPADLRHAFLATDHLRRIEPPWTGGERERDVLAVDGRPSTAGVGTPT</sequence>
<evidence type="ECO:0000313" key="2">
    <source>
        <dbReference type="EMBL" id="GIJ71463.1"/>
    </source>
</evidence>
<dbReference type="EMBL" id="BOPH01000088">
    <property type="protein sequence ID" value="GIJ71463.1"/>
    <property type="molecule type" value="Genomic_DNA"/>
</dbReference>
<dbReference type="Proteomes" id="UP000635606">
    <property type="component" value="Unassembled WGS sequence"/>
</dbReference>
<organism evidence="2 3">
    <name type="scientific">Virgisporangium ochraceum</name>
    <dbReference type="NCBI Taxonomy" id="65505"/>
    <lineage>
        <taxon>Bacteria</taxon>
        <taxon>Bacillati</taxon>
        <taxon>Actinomycetota</taxon>
        <taxon>Actinomycetes</taxon>
        <taxon>Micromonosporales</taxon>
        <taxon>Micromonosporaceae</taxon>
        <taxon>Virgisporangium</taxon>
    </lineage>
</organism>
<dbReference type="Pfam" id="PF02585">
    <property type="entry name" value="PIG-L"/>
    <property type="match status" value="1"/>
</dbReference>
<name>A0A8J3ZYB2_9ACTN</name>
<evidence type="ECO:0000313" key="3">
    <source>
        <dbReference type="Proteomes" id="UP000635606"/>
    </source>
</evidence>
<dbReference type="RefSeq" id="WP_203931332.1">
    <property type="nucleotide sequence ID" value="NZ_BOPH01000088.1"/>
</dbReference>
<evidence type="ECO:0000256" key="1">
    <source>
        <dbReference type="ARBA" id="ARBA00022833"/>
    </source>
</evidence>
<dbReference type="AlphaFoldDB" id="A0A8J3ZYB2"/>
<gene>
    <name evidence="2" type="primary">mca_2</name>
    <name evidence="2" type="ORF">Voc01_063800</name>
</gene>
<reference evidence="2" key="1">
    <citation type="submission" date="2021-01" db="EMBL/GenBank/DDBJ databases">
        <title>Whole genome shotgun sequence of Virgisporangium ochraceum NBRC 16418.</title>
        <authorList>
            <person name="Komaki H."/>
            <person name="Tamura T."/>
        </authorList>
    </citation>
    <scope>NUCLEOTIDE SEQUENCE</scope>
    <source>
        <strain evidence="2">NBRC 16418</strain>
    </source>
</reference>